<dbReference type="InterPro" id="IPR044051">
    <property type="entry name" value="Prophage_tail_N"/>
</dbReference>
<evidence type="ECO:0000259" key="6">
    <source>
        <dbReference type="PROSITE" id="PS51935"/>
    </source>
</evidence>
<evidence type="ECO:0000256" key="1">
    <source>
        <dbReference type="ARBA" id="ARBA00007074"/>
    </source>
</evidence>
<proteinExistence type="inferred from homology"/>
<evidence type="ECO:0000313" key="7">
    <source>
        <dbReference type="EMBL" id="KAF0415089.1"/>
    </source>
</evidence>
<dbReference type="Proteomes" id="UP000472573">
    <property type="component" value="Unassembled WGS sequence"/>
</dbReference>
<evidence type="ECO:0000256" key="5">
    <source>
        <dbReference type="SAM" id="MobiDB-lite"/>
    </source>
</evidence>
<keyword evidence="3" id="KW-0378">Hydrolase</keyword>
<dbReference type="InterPro" id="IPR010572">
    <property type="entry name" value="Tail_dom"/>
</dbReference>
<gene>
    <name evidence="7" type="ORF">GBO79_01860</name>
</gene>
<dbReference type="InterPro" id="IPR038765">
    <property type="entry name" value="Papain-like_cys_pep_sf"/>
</dbReference>
<dbReference type="Pfam" id="PF00877">
    <property type="entry name" value="NLPC_P60"/>
    <property type="match status" value="1"/>
</dbReference>
<dbReference type="PROSITE" id="PS51935">
    <property type="entry name" value="NLPC_P60"/>
    <property type="match status" value="1"/>
</dbReference>
<feature type="compositionally biased region" description="Low complexity" evidence="5">
    <location>
        <begin position="482"/>
        <end position="504"/>
    </location>
</feature>
<dbReference type="CDD" id="cd13402">
    <property type="entry name" value="LT_TF-like"/>
    <property type="match status" value="1"/>
</dbReference>
<keyword evidence="8" id="KW-1185">Reference proteome</keyword>
<dbReference type="Gene3D" id="3.55.50.40">
    <property type="match status" value="1"/>
</dbReference>
<protein>
    <recommendedName>
        <fullName evidence="6">NlpC/P60 domain-containing protein</fullName>
    </recommendedName>
</protein>
<comment type="caution">
    <text evidence="7">The sequence shown here is derived from an EMBL/GenBank/DDBJ whole genome shotgun (WGS) entry which is preliminary data.</text>
</comment>
<sequence>MTKPVLIQAKNSSSIDRLTSFVPNSFAITWEMNGDFKLSLTTWNDGSPAYANLSVENTIKYDGSEYVIKQATPDYSQGIETLSISATHVYSEVGQIYQRKVKKGDVNYTPTDILEYFFKDNKLGFSYNVIGNFSKQKITDLGNCSAKDALSKILELWSDCVIYPVGKVIKIYTRDNFFKNYGHRIDYLNSASEINFEYDSTDIINQVRAVGPTFEKTVTTGDSSKLSGATTAVNGDWGPAIRYAAKLMGVKISDENVNKLKDLIQHESDGSETVVNNSDSNAAAGHPSKGLVQFIQSTFNAYMVKPYTNILKGFHQLLAFFNNSNWETDMKLGGWGPTGSRRRDSIIHEKTTVAGTGAKKVIVDAKKYLGVPYVWGGHNKSNPRAGMDCSGFVSQVYYDFGINIPAYTVSMEKYGHTVSTPQTGDMLFYGAHGSSHHVALALDSKTMIYEPQPGQSCRMELISYYPPSWIARNDDMAKIVADNNDSGNNDDNSGEDATTSTTTTENYFEPFIVQDDESIKKWGLHPGGDVSSDTIKNKDEMKKWVLTQLKPDPTLSIKATADNNDPVTPGDMIRLEIRPKQFVSNMGVVGYEYHPFSKTSRTSITLNQTAKTILDYEKSRNKNIQTAKNSSISQATDNSSGQETWTDEEVNQFGSGL</sequence>
<accession>A0ABQ6XJ56</accession>
<feature type="compositionally biased region" description="Polar residues" evidence="5">
    <location>
        <begin position="625"/>
        <end position="644"/>
    </location>
</feature>
<dbReference type="Gene3D" id="6.20.110.10">
    <property type="match status" value="1"/>
</dbReference>
<dbReference type="PANTHER" id="PTHR47359:SF3">
    <property type="entry name" value="NLP_P60 DOMAIN-CONTAINING PROTEIN-RELATED"/>
    <property type="match status" value="1"/>
</dbReference>
<dbReference type="RefSeq" id="WP_159276465.1">
    <property type="nucleotide sequence ID" value="NZ_JABJXG010000014.1"/>
</dbReference>
<evidence type="ECO:0000256" key="2">
    <source>
        <dbReference type="ARBA" id="ARBA00022670"/>
    </source>
</evidence>
<feature type="domain" description="NlpC/P60" evidence="6">
    <location>
        <begin position="355"/>
        <end position="480"/>
    </location>
</feature>
<evidence type="ECO:0000313" key="8">
    <source>
        <dbReference type="Proteomes" id="UP000472573"/>
    </source>
</evidence>
<dbReference type="Pfam" id="PF18994">
    <property type="entry name" value="Prophage_tailD1"/>
    <property type="match status" value="1"/>
</dbReference>
<dbReference type="InterPro" id="IPR000064">
    <property type="entry name" value="NLP_P60_dom"/>
</dbReference>
<dbReference type="EMBL" id="WENB01000001">
    <property type="protein sequence ID" value="KAF0415089.1"/>
    <property type="molecule type" value="Genomic_DNA"/>
</dbReference>
<keyword evidence="2" id="KW-0645">Protease</keyword>
<name>A0ABQ6XJ56_PEDPE</name>
<feature type="region of interest" description="Disordered" evidence="5">
    <location>
        <begin position="625"/>
        <end position="657"/>
    </location>
</feature>
<evidence type="ECO:0000256" key="3">
    <source>
        <dbReference type="ARBA" id="ARBA00022801"/>
    </source>
</evidence>
<dbReference type="SUPFAM" id="SSF54001">
    <property type="entry name" value="Cysteine proteinases"/>
    <property type="match status" value="1"/>
</dbReference>
<comment type="similarity">
    <text evidence="1">Belongs to the peptidase C40 family.</text>
</comment>
<keyword evidence="4" id="KW-0788">Thiol protease</keyword>
<dbReference type="InterPro" id="IPR051794">
    <property type="entry name" value="PG_Endopeptidase_C40"/>
</dbReference>
<organism evidence="7 8">
    <name type="scientific">Pediococcus pentosaceus</name>
    <dbReference type="NCBI Taxonomy" id="1255"/>
    <lineage>
        <taxon>Bacteria</taxon>
        <taxon>Bacillati</taxon>
        <taxon>Bacillota</taxon>
        <taxon>Bacilli</taxon>
        <taxon>Lactobacillales</taxon>
        <taxon>Lactobacillaceae</taxon>
        <taxon>Pediococcus</taxon>
    </lineage>
</organism>
<dbReference type="PANTHER" id="PTHR47359">
    <property type="entry name" value="PEPTIDOGLYCAN DL-ENDOPEPTIDASE CWLO"/>
    <property type="match status" value="1"/>
</dbReference>
<feature type="region of interest" description="Disordered" evidence="5">
    <location>
        <begin position="480"/>
        <end position="504"/>
    </location>
</feature>
<dbReference type="Gene3D" id="3.90.1720.10">
    <property type="entry name" value="endopeptidase domain like (from Nostoc punctiforme)"/>
    <property type="match status" value="1"/>
</dbReference>
<reference evidence="8" key="1">
    <citation type="submission" date="2020-03" db="EMBL/GenBank/DDBJ databases">
        <title>SpeciesPrimer: A bioinformatics pipeline dedicated to the design of qPCR primers for the quantification of bacterial species.</title>
        <authorList>
            <person name="Dreier M."/>
            <person name="Berthoud H."/>
            <person name="Shani N."/>
            <person name="Wechsler D."/>
            <person name="Junier P."/>
        </authorList>
    </citation>
    <scope>NUCLEOTIDE SEQUENCE [LARGE SCALE GENOMIC DNA]</scope>
    <source>
        <strain evidence="8">FAM13073</strain>
    </source>
</reference>
<evidence type="ECO:0000256" key="4">
    <source>
        <dbReference type="ARBA" id="ARBA00022807"/>
    </source>
</evidence>
<dbReference type="Pfam" id="PF06605">
    <property type="entry name" value="Prophage_tail"/>
    <property type="match status" value="1"/>
</dbReference>